<evidence type="ECO:0000313" key="12">
    <source>
        <dbReference type="Proteomes" id="UP001139311"/>
    </source>
</evidence>
<dbReference type="Gene3D" id="3.40.50.10090">
    <property type="match status" value="2"/>
</dbReference>
<sequence length="268" mass="27948">MTVWGRGPAPLGVLVTRPRPQAGELVARLRAGGMRCLVEPMLEIMPLPWEAGAALHRRQAILLTSPNGAEALLRATGITGEGLAGLPPILAVGAATARPLWQAGLAGVEAADGTARNLLRLVQARLDPHSGPIAYLSAETVACDLATALAPEGFVVERSIVYSAQPPARLSPRARDAISGGAIQVVPFLSARAAAAFRHLLAQEGLEATCRGMVGIALSQRIAAAMAPLPWRMLETAGRPDLDGLLAALYRSLASVVDETFPQPTAPH</sequence>
<evidence type="ECO:0000256" key="2">
    <source>
        <dbReference type="ARBA" id="ARBA00008133"/>
    </source>
</evidence>
<dbReference type="EMBL" id="JAJAQI010000097">
    <property type="protein sequence ID" value="MCB4825436.1"/>
    <property type="molecule type" value="Genomic_DNA"/>
</dbReference>
<dbReference type="GO" id="GO:0006782">
    <property type="term" value="P:protoporphyrinogen IX biosynthetic process"/>
    <property type="evidence" value="ECO:0007669"/>
    <property type="project" value="UniProtKB-UniRule"/>
</dbReference>
<comment type="catalytic activity">
    <reaction evidence="8 9">
        <text>hydroxymethylbilane = uroporphyrinogen III + H2O</text>
        <dbReference type="Rhea" id="RHEA:18965"/>
        <dbReference type="ChEBI" id="CHEBI:15377"/>
        <dbReference type="ChEBI" id="CHEBI:57308"/>
        <dbReference type="ChEBI" id="CHEBI:57845"/>
        <dbReference type="EC" id="4.2.1.75"/>
    </reaction>
</comment>
<comment type="function">
    <text evidence="6 9">Catalyzes cyclization of the linear tetrapyrrole, hydroxymethylbilane, to the macrocyclic uroporphyrinogen III.</text>
</comment>
<proteinExistence type="inferred from homology"/>
<evidence type="ECO:0000256" key="4">
    <source>
        <dbReference type="ARBA" id="ARBA00023239"/>
    </source>
</evidence>
<dbReference type="PANTHER" id="PTHR38042:SF1">
    <property type="entry name" value="UROPORPHYRINOGEN-III SYNTHASE, CHLOROPLASTIC"/>
    <property type="match status" value="1"/>
</dbReference>
<dbReference type="AlphaFoldDB" id="A0A9X1IJR4"/>
<dbReference type="GO" id="GO:0006780">
    <property type="term" value="P:uroporphyrinogen III biosynthetic process"/>
    <property type="evidence" value="ECO:0007669"/>
    <property type="project" value="UniProtKB-UniRule"/>
</dbReference>
<evidence type="ECO:0000256" key="7">
    <source>
        <dbReference type="ARBA" id="ARBA00040167"/>
    </source>
</evidence>
<evidence type="ECO:0000256" key="1">
    <source>
        <dbReference type="ARBA" id="ARBA00004772"/>
    </source>
</evidence>
<dbReference type="EC" id="4.2.1.75" evidence="3 9"/>
<keyword evidence="12" id="KW-1185">Reference proteome</keyword>
<dbReference type="Proteomes" id="UP001139311">
    <property type="component" value="Unassembled WGS sequence"/>
</dbReference>
<accession>A0A9X1IJR4</accession>
<feature type="domain" description="Tetrapyrrole biosynthesis uroporphyrinogen III synthase" evidence="10">
    <location>
        <begin position="24"/>
        <end position="246"/>
    </location>
</feature>
<name>A0A9X1IJR4_9PROT</name>
<comment type="pathway">
    <text evidence="1 9">Porphyrin-containing compound metabolism; protoporphyrin-IX biosynthesis; coproporphyrinogen-III from 5-aminolevulinate: step 3/4.</text>
</comment>
<evidence type="ECO:0000256" key="8">
    <source>
        <dbReference type="ARBA" id="ARBA00048617"/>
    </source>
</evidence>
<protein>
    <recommendedName>
        <fullName evidence="7 9">Uroporphyrinogen-III synthase</fullName>
        <ecNumber evidence="3 9">4.2.1.75</ecNumber>
    </recommendedName>
</protein>
<comment type="caution">
    <text evidence="11">The sequence shown here is derived from an EMBL/GenBank/DDBJ whole genome shotgun (WGS) entry which is preliminary data.</text>
</comment>
<dbReference type="InterPro" id="IPR036108">
    <property type="entry name" value="4pyrrol_syn_uPrphyn_synt_sf"/>
</dbReference>
<keyword evidence="5 9" id="KW-0627">Porphyrin biosynthesis</keyword>
<keyword evidence="4 9" id="KW-0456">Lyase</keyword>
<reference evidence="11" key="1">
    <citation type="submission" date="2021-10" db="EMBL/GenBank/DDBJ databases">
        <title>Roseicella aerolatum sp. nov., isolated from aerosols of e-waste dismantling site.</title>
        <authorList>
            <person name="Qin T."/>
        </authorList>
    </citation>
    <scope>NUCLEOTIDE SEQUENCE</scope>
    <source>
        <strain evidence="11">GB24</strain>
    </source>
</reference>
<dbReference type="Pfam" id="PF02602">
    <property type="entry name" value="HEM4"/>
    <property type="match status" value="1"/>
</dbReference>
<dbReference type="InterPro" id="IPR003754">
    <property type="entry name" value="4pyrrol_synth_uPrphyn_synth"/>
</dbReference>
<gene>
    <name evidence="11" type="ORF">LHA35_27380</name>
</gene>
<dbReference type="GO" id="GO:0004852">
    <property type="term" value="F:uroporphyrinogen-III synthase activity"/>
    <property type="evidence" value="ECO:0007669"/>
    <property type="project" value="UniProtKB-UniRule"/>
</dbReference>
<dbReference type="CDD" id="cd06578">
    <property type="entry name" value="HemD"/>
    <property type="match status" value="1"/>
</dbReference>
<evidence type="ECO:0000256" key="6">
    <source>
        <dbReference type="ARBA" id="ARBA00037589"/>
    </source>
</evidence>
<dbReference type="InterPro" id="IPR039793">
    <property type="entry name" value="UROS/Hem4"/>
</dbReference>
<dbReference type="PANTHER" id="PTHR38042">
    <property type="entry name" value="UROPORPHYRINOGEN-III SYNTHASE, CHLOROPLASTIC"/>
    <property type="match status" value="1"/>
</dbReference>
<dbReference type="SUPFAM" id="SSF69618">
    <property type="entry name" value="HemD-like"/>
    <property type="match status" value="1"/>
</dbReference>
<evidence type="ECO:0000259" key="10">
    <source>
        <dbReference type="Pfam" id="PF02602"/>
    </source>
</evidence>
<evidence type="ECO:0000313" key="11">
    <source>
        <dbReference type="EMBL" id="MCB4825436.1"/>
    </source>
</evidence>
<dbReference type="RefSeq" id="WP_226614351.1">
    <property type="nucleotide sequence ID" value="NZ_JAJAQI010000097.1"/>
</dbReference>
<evidence type="ECO:0000256" key="5">
    <source>
        <dbReference type="ARBA" id="ARBA00023244"/>
    </source>
</evidence>
<evidence type="ECO:0000256" key="9">
    <source>
        <dbReference type="RuleBase" id="RU366031"/>
    </source>
</evidence>
<organism evidence="11 12">
    <name type="scientific">Roseicella aerolata</name>
    <dbReference type="NCBI Taxonomy" id="2883479"/>
    <lineage>
        <taxon>Bacteria</taxon>
        <taxon>Pseudomonadati</taxon>
        <taxon>Pseudomonadota</taxon>
        <taxon>Alphaproteobacteria</taxon>
        <taxon>Acetobacterales</taxon>
        <taxon>Roseomonadaceae</taxon>
        <taxon>Roseicella</taxon>
    </lineage>
</organism>
<comment type="similarity">
    <text evidence="2 9">Belongs to the uroporphyrinogen-III synthase family.</text>
</comment>
<evidence type="ECO:0000256" key="3">
    <source>
        <dbReference type="ARBA" id="ARBA00013109"/>
    </source>
</evidence>